<evidence type="ECO:0000313" key="3">
    <source>
        <dbReference type="EMBL" id="KAH6895206.1"/>
    </source>
</evidence>
<feature type="region of interest" description="Disordered" evidence="1">
    <location>
        <begin position="1"/>
        <end position="40"/>
    </location>
</feature>
<feature type="compositionally biased region" description="Polar residues" evidence="1">
    <location>
        <begin position="8"/>
        <end position="17"/>
    </location>
</feature>
<dbReference type="OrthoDB" id="5334491at2759"/>
<name>A0A9P8WB09_9HYPO</name>
<protein>
    <recommendedName>
        <fullName evidence="2">Myb-like domain-containing protein</fullName>
    </recommendedName>
</protein>
<gene>
    <name evidence="3" type="ORF">B0T10DRAFT_455471</name>
</gene>
<dbReference type="CDD" id="cd00167">
    <property type="entry name" value="SANT"/>
    <property type="match status" value="1"/>
</dbReference>
<feature type="compositionally biased region" description="Basic and acidic residues" evidence="1">
    <location>
        <begin position="177"/>
        <end position="196"/>
    </location>
</feature>
<evidence type="ECO:0000313" key="4">
    <source>
        <dbReference type="Proteomes" id="UP000777438"/>
    </source>
</evidence>
<sequence length="283" mass="31606">MLGPSAFSCDSHQSSRSLLPPFQPSYHSPPATPPTMSTQSAFATLMDSCRSLQSLITAPAPVPVDSQRQPSPETLLTPPLTHAPPPLKLRLRSSRRQTSARPESLAPAPCVKKSTRQAGKKRRLNDDLRRKSQAEDSDMQDTDSEAESQQPANAEPVAPATPKRARIAPERLPLGLERGDFHKLHEVERQSERNGEEGDVSQQDDDEDATADSDDWSTEDDRILIELILEKLKLSKAEWQDCARHLGRDRNAVNRRWKSLMVNGDVGLKAHPARRTRLHSTWR</sequence>
<dbReference type="AlphaFoldDB" id="A0A9P8WB09"/>
<dbReference type="Pfam" id="PF13921">
    <property type="entry name" value="Myb_DNA-bind_6"/>
    <property type="match status" value="1"/>
</dbReference>
<reference evidence="3 4" key="1">
    <citation type="journal article" date="2021" name="Nat. Commun.">
        <title>Genetic determinants of endophytism in the Arabidopsis root mycobiome.</title>
        <authorList>
            <person name="Mesny F."/>
            <person name="Miyauchi S."/>
            <person name="Thiergart T."/>
            <person name="Pickel B."/>
            <person name="Atanasova L."/>
            <person name="Karlsson M."/>
            <person name="Huettel B."/>
            <person name="Barry K.W."/>
            <person name="Haridas S."/>
            <person name="Chen C."/>
            <person name="Bauer D."/>
            <person name="Andreopoulos W."/>
            <person name="Pangilinan J."/>
            <person name="LaButti K."/>
            <person name="Riley R."/>
            <person name="Lipzen A."/>
            <person name="Clum A."/>
            <person name="Drula E."/>
            <person name="Henrissat B."/>
            <person name="Kohler A."/>
            <person name="Grigoriev I.V."/>
            <person name="Martin F.M."/>
            <person name="Hacquard S."/>
        </authorList>
    </citation>
    <scope>NUCLEOTIDE SEQUENCE [LARGE SCALE GENOMIC DNA]</scope>
    <source>
        <strain evidence="3 4">MPI-CAGE-CH-0241</strain>
    </source>
</reference>
<feature type="compositionally biased region" description="Low complexity" evidence="1">
    <location>
        <begin position="70"/>
        <end position="80"/>
    </location>
</feature>
<dbReference type="SUPFAM" id="SSF46689">
    <property type="entry name" value="Homeodomain-like"/>
    <property type="match status" value="1"/>
</dbReference>
<feature type="compositionally biased region" description="Basic and acidic residues" evidence="1">
    <location>
        <begin position="124"/>
        <end position="134"/>
    </location>
</feature>
<feature type="region of interest" description="Disordered" evidence="1">
    <location>
        <begin position="57"/>
        <end position="216"/>
    </location>
</feature>
<dbReference type="Proteomes" id="UP000777438">
    <property type="component" value="Unassembled WGS sequence"/>
</dbReference>
<feature type="compositionally biased region" description="Basic residues" evidence="1">
    <location>
        <begin position="113"/>
        <end position="123"/>
    </location>
</feature>
<evidence type="ECO:0000256" key="1">
    <source>
        <dbReference type="SAM" id="MobiDB-lite"/>
    </source>
</evidence>
<dbReference type="EMBL" id="JAGPYM010000004">
    <property type="protein sequence ID" value="KAH6895206.1"/>
    <property type="molecule type" value="Genomic_DNA"/>
</dbReference>
<dbReference type="Gene3D" id="1.10.10.60">
    <property type="entry name" value="Homeodomain-like"/>
    <property type="match status" value="1"/>
</dbReference>
<feature type="domain" description="Myb-like" evidence="2">
    <location>
        <begin position="208"/>
        <end position="261"/>
    </location>
</feature>
<proteinExistence type="predicted"/>
<dbReference type="InterPro" id="IPR001005">
    <property type="entry name" value="SANT/Myb"/>
</dbReference>
<feature type="compositionally biased region" description="Acidic residues" evidence="1">
    <location>
        <begin position="197"/>
        <end position="216"/>
    </location>
</feature>
<accession>A0A9P8WB09</accession>
<dbReference type="InterPro" id="IPR009057">
    <property type="entry name" value="Homeodomain-like_sf"/>
</dbReference>
<keyword evidence="4" id="KW-1185">Reference proteome</keyword>
<dbReference type="PROSITE" id="PS50090">
    <property type="entry name" value="MYB_LIKE"/>
    <property type="match status" value="1"/>
</dbReference>
<evidence type="ECO:0000259" key="2">
    <source>
        <dbReference type="PROSITE" id="PS50090"/>
    </source>
</evidence>
<comment type="caution">
    <text evidence="3">The sequence shown here is derived from an EMBL/GenBank/DDBJ whole genome shotgun (WGS) entry which is preliminary data.</text>
</comment>
<organism evidence="3 4">
    <name type="scientific">Thelonectria olida</name>
    <dbReference type="NCBI Taxonomy" id="1576542"/>
    <lineage>
        <taxon>Eukaryota</taxon>
        <taxon>Fungi</taxon>
        <taxon>Dikarya</taxon>
        <taxon>Ascomycota</taxon>
        <taxon>Pezizomycotina</taxon>
        <taxon>Sordariomycetes</taxon>
        <taxon>Hypocreomycetidae</taxon>
        <taxon>Hypocreales</taxon>
        <taxon>Nectriaceae</taxon>
        <taxon>Thelonectria</taxon>
    </lineage>
</organism>
<feature type="compositionally biased region" description="Acidic residues" evidence="1">
    <location>
        <begin position="135"/>
        <end position="146"/>
    </location>
</feature>